<evidence type="ECO:0000313" key="1">
    <source>
        <dbReference type="EMBL" id="CVL02044.1"/>
    </source>
</evidence>
<reference evidence="2" key="1">
    <citation type="journal article" date="2016" name="Genome Biol. Evol.">
        <title>Comparative 'omics' of the Fusarium fujikuroi species complex highlights differences in genetic potential and metabolite synthesis.</title>
        <authorList>
            <person name="Niehaus E.-M."/>
            <person name="Muensterkoetter M."/>
            <person name="Proctor R.H."/>
            <person name="Brown D.W."/>
            <person name="Sharon A."/>
            <person name="Idan Y."/>
            <person name="Oren-Young L."/>
            <person name="Sieber C.M."/>
            <person name="Novak O."/>
            <person name="Pencik A."/>
            <person name="Tarkowska D."/>
            <person name="Hromadova K."/>
            <person name="Freeman S."/>
            <person name="Maymon M."/>
            <person name="Elazar M."/>
            <person name="Youssef S.A."/>
            <person name="El-Shabrawy E.S.M."/>
            <person name="Shalaby A.B.A."/>
            <person name="Houterman P."/>
            <person name="Brock N.L."/>
            <person name="Burkhardt I."/>
            <person name="Tsavkelova E.A."/>
            <person name="Dickschat J.S."/>
            <person name="Galuszka P."/>
            <person name="Gueldener U."/>
            <person name="Tudzynski B."/>
        </authorList>
    </citation>
    <scope>NUCLEOTIDE SEQUENCE [LARGE SCALE GENOMIC DNA]</scope>
    <source>
        <strain evidence="2">MRC7560</strain>
    </source>
</reference>
<proteinExistence type="predicted"/>
<keyword evidence="2" id="KW-1185">Reference proteome</keyword>
<name>A0A1L7TTX7_FUSMA</name>
<dbReference type="Proteomes" id="UP000184255">
    <property type="component" value="Unassembled WGS sequence"/>
</dbReference>
<protein>
    <recommendedName>
        <fullName evidence="3">N-acetyltransferase domain-containing protein</fullName>
    </recommendedName>
</protein>
<dbReference type="VEuPathDB" id="FungiDB:FMAN_08165"/>
<accession>A0A1L7TTX7</accession>
<organism evidence="1 2">
    <name type="scientific">Fusarium mangiferae</name>
    <name type="common">Mango malformation disease fungus</name>
    <dbReference type="NCBI Taxonomy" id="192010"/>
    <lineage>
        <taxon>Eukaryota</taxon>
        <taxon>Fungi</taxon>
        <taxon>Dikarya</taxon>
        <taxon>Ascomycota</taxon>
        <taxon>Pezizomycotina</taxon>
        <taxon>Sordariomycetes</taxon>
        <taxon>Hypocreomycetidae</taxon>
        <taxon>Hypocreales</taxon>
        <taxon>Nectriaceae</taxon>
        <taxon>Fusarium</taxon>
        <taxon>Fusarium fujikuroi species complex</taxon>
    </lineage>
</organism>
<dbReference type="RefSeq" id="XP_041687371.1">
    <property type="nucleotide sequence ID" value="XM_041821608.1"/>
</dbReference>
<evidence type="ECO:0000313" key="2">
    <source>
        <dbReference type="Proteomes" id="UP000184255"/>
    </source>
</evidence>
<dbReference type="GeneID" id="65087425"/>
<evidence type="ECO:0008006" key="3">
    <source>
        <dbReference type="Google" id="ProtNLM"/>
    </source>
</evidence>
<gene>
    <name evidence="1" type="ORF">FMAN_08165</name>
</gene>
<comment type="caution">
    <text evidence="1">The sequence shown here is derived from an EMBL/GenBank/DDBJ whole genome shotgun (WGS) entry which is preliminary data.</text>
</comment>
<dbReference type="AlphaFoldDB" id="A0A1L7TTX7"/>
<sequence length="270" mass="31214">MSSKYHFELITGDTPLSDVQQETLQASLRNLCSQCLPEIPNYQVLKEPRGTNWLVDKMVVLAHLDNNLVGFISALSIPIPDSDDPIIHTGLTMVHPSHRRSTGLKQMMFNHLIFHLLGKFPEGFWVTTLAEVISSLVHTSIYTINGFPSIEHNEPNQTHLRIAKEIDRNRERFLISPHATFEENTFVFRGSNDWPEGRVFMKDIDDQRYWHRDLKRSKFYYDRLRNNKGDEQLLVAFVDPNVIRMAMKKKHNKDLVGKCSSLGVSERSKL</sequence>
<dbReference type="EMBL" id="FCQH01000012">
    <property type="protein sequence ID" value="CVL02044.1"/>
    <property type="molecule type" value="Genomic_DNA"/>
</dbReference>